<dbReference type="AlphaFoldDB" id="A0A7U9CRX3"/>
<dbReference type="CDD" id="cd17024">
    <property type="entry name" value="T3SC_IA_DspF-like"/>
    <property type="match status" value="1"/>
</dbReference>
<dbReference type="InterPro" id="IPR010261">
    <property type="entry name" value="Tir_chaperone"/>
</dbReference>
<evidence type="ECO:0000313" key="2">
    <source>
        <dbReference type="Proteomes" id="UP000006045"/>
    </source>
</evidence>
<protein>
    <submittedName>
        <fullName evidence="1">DspF/AvrF protein</fullName>
    </submittedName>
</protein>
<reference evidence="1 2" key="1">
    <citation type="submission" date="2012-08" db="EMBL/GenBank/DDBJ databases">
        <title>The genome of cave-isolated P. fluorescens strain R124 demonstrates phenotypic adaptation to the mineral environment.</title>
        <authorList>
            <person name="Barton M.D."/>
            <person name="Petronio M."/>
            <person name="Giarrizzo J.G."/>
            <person name="Bowling B.V."/>
            <person name="Barton H.A."/>
        </authorList>
    </citation>
    <scope>NUCLEOTIDE SEQUENCE [LARGE SCALE GENOMIC DNA]</scope>
    <source>
        <strain evidence="1 2">R124</strain>
    </source>
</reference>
<proteinExistence type="predicted"/>
<sequence>MANSESIIQRLIAQLASQLGTPLTFQRGVCALYDRDHLQAAVIELPEHSETVVLHCRLGTAQPGADNLQRLLSMNFDVATLRGCWLALDQGDVRLCTSRELARLDEDTFGGLVQGFIAQVRETRVSLARLLN</sequence>
<gene>
    <name evidence="1" type="ORF">I1A_002712</name>
</gene>
<accession>A0A7U9CRX3</accession>
<dbReference type="Proteomes" id="UP000006045">
    <property type="component" value="Chromosome"/>
</dbReference>
<organism evidence="1 2">
    <name type="scientific">Pseudomonas fluorescens R124</name>
    <dbReference type="NCBI Taxonomy" id="743713"/>
    <lineage>
        <taxon>Bacteria</taxon>
        <taxon>Pseudomonadati</taxon>
        <taxon>Pseudomonadota</taxon>
        <taxon>Gammaproteobacteria</taxon>
        <taxon>Pseudomonadales</taxon>
        <taxon>Pseudomonadaceae</taxon>
        <taxon>Pseudomonas</taxon>
    </lineage>
</organism>
<dbReference type="GO" id="GO:0030254">
    <property type="term" value="P:protein secretion by the type III secretion system"/>
    <property type="evidence" value="ECO:0007669"/>
    <property type="project" value="InterPro"/>
</dbReference>
<dbReference type="Pfam" id="PF05932">
    <property type="entry name" value="CesT"/>
    <property type="match status" value="1"/>
</dbReference>
<dbReference type="Gene3D" id="3.30.1460.10">
    <property type="match status" value="1"/>
</dbReference>
<dbReference type="OrthoDB" id="7026419at2"/>
<name>A0A7U9CRX3_PSEFL</name>
<evidence type="ECO:0000313" key="1">
    <source>
        <dbReference type="EMBL" id="EJZ58384.1"/>
    </source>
</evidence>
<dbReference type="RefSeq" id="WP_003225077.1">
    <property type="nucleotide sequence ID" value="NZ_CM001561.1"/>
</dbReference>
<dbReference type="EMBL" id="CM001561">
    <property type="protein sequence ID" value="EJZ58384.1"/>
    <property type="molecule type" value="Genomic_DNA"/>
</dbReference>
<dbReference type="SUPFAM" id="SSF69635">
    <property type="entry name" value="Type III secretory system chaperone-like"/>
    <property type="match status" value="1"/>
</dbReference>